<feature type="repeat" description="RCC1" evidence="2">
    <location>
        <begin position="108"/>
        <end position="157"/>
    </location>
</feature>
<evidence type="ECO:0000256" key="1">
    <source>
        <dbReference type="ARBA" id="ARBA00022737"/>
    </source>
</evidence>
<gene>
    <name evidence="5" type="primary">Herc4</name>
    <name evidence="5" type="ORF">SNEC2469_LOCUS16286</name>
</gene>
<sequence length="577" mass="60832">MLLKLRTRQGEVFLFGGLWPPGGDPGQLRHVWGAAQGGPASRVAQVAAGWRHVLFLTEAGCIFALGDDDFGQCAGSGGGTAAIPLPSSAMAVGVAAGACHSLAWDATGAAFAWGHGGSGRLGLGGACKRPSPQRVDLAKPVCAASAGANFSLFVVNSGEELFACGGNQYGQLGIDASQAFTPVSVQIPLAEDEVITAVASGTNHVICLTQTDGDPADSQATVWAWGCASSGQCGPNAAFESQARPLKLGDFSPPSPHRAVAVAAGRSHSAVLAFTGNTARSRLRPARARTPRASAEKSVRPRAERSEQAEDIIEEFLTGLAPENLSLLLQPQRGFRASKLFVLLAAAVALLKLLPDLDFLGDSKPSVKPGGAYDGSDINPEEMGATEWEKNWWRDMKTQQEALNKKAAIEQARGDEDGEGIKTLLYLFGFLAFGTFLVFLPGPRQETPRKKAGQKVTMAEEALFMGEGVTEKVRNPTSELSSRLGGRLIRRSGQGQQENRRSAGRRPRREQRAPNPKPPTPKPTEPSVSKASRTKPGLGTGALLAEALAAEDQWSGIRESLKGLSSYIAQLSDTPVK</sequence>
<protein>
    <submittedName>
        <fullName evidence="5">Herc4 protein</fullName>
    </submittedName>
</protein>
<dbReference type="InterPro" id="IPR051210">
    <property type="entry name" value="Ub_ligase/GEF_domain"/>
</dbReference>
<dbReference type="OrthoDB" id="5370059at2759"/>
<feature type="compositionally biased region" description="Low complexity" evidence="3">
    <location>
        <begin position="480"/>
        <end position="497"/>
    </location>
</feature>
<reference evidence="5" key="1">
    <citation type="submission" date="2021-02" db="EMBL/GenBank/DDBJ databases">
        <authorList>
            <person name="Dougan E. K."/>
            <person name="Rhodes N."/>
            <person name="Thang M."/>
            <person name="Chan C."/>
        </authorList>
    </citation>
    <scope>NUCLEOTIDE SEQUENCE</scope>
</reference>
<dbReference type="Proteomes" id="UP000601435">
    <property type="component" value="Unassembled WGS sequence"/>
</dbReference>
<evidence type="ECO:0000256" key="2">
    <source>
        <dbReference type="PROSITE-ProRule" id="PRU00235"/>
    </source>
</evidence>
<keyword evidence="4" id="KW-0472">Membrane</keyword>
<feature type="repeat" description="RCC1" evidence="2">
    <location>
        <begin position="159"/>
        <end position="211"/>
    </location>
</feature>
<feature type="repeat" description="RCC1" evidence="2">
    <location>
        <begin position="220"/>
        <end position="275"/>
    </location>
</feature>
<feature type="region of interest" description="Disordered" evidence="3">
    <location>
        <begin position="282"/>
        <end position="306"/>
    </location>
</feature>
<dbReference type="PANTHER" id="PTHR22870">
    <property type="entry name" value="REGULATOR OF CHROMOSOME CONDENSATION"/>
    <property type="match status" value="1"/>
</dbReference>
<dbReference type="PRINTS" id="PR00633">
    <property type="entry name" value="RCCNDNSATION"/>
</dbReference>
<dbReference type="EMBL" id="CAJNJA010026680">
    <property type="protein sequence ID" value="CAE7563111.1"/>
    <property type="molecule type" value="Genomic_DNA"/>
</dbReference>
<dbReference type="Gene3D" id="2.130.10.30">
    <property type="entry name" value="Regulator of chromosome condensation 1/beta-lactamase-inhibitor protein II"/>
    <property type="match status" value="1"/>
</dbReference>
<dbReference type="InterPro" id="IPR000408">
    <property type="entry name" value="Reg_chr_condens"/>
</dbReference>
<evidence type="ECO:0000256" key="3">
    <source>
        <dbReference type="SAM" id="MobiDB-lite"/>
    </source>
</evidence>
<feature type="compositionally biased region" description="Basic and acidic residues" evidence="3">
    <location>
        <begin position="294"/>
        <end position="306"/>
    </location>
</feature>
<evidence type="ECO:0000313" key="5">
    <source>
        <dbReference type="EMBL" id="CAE7563111.1"/>
    </source>
</evidence>
<dbReference type="PROSITE" id="PS50012">
    <property type="entry name" value="RCC1_3"/>
    <property type="match status" value="3"/>
</dbReference>
<dbReference type="Pfam" id="PF00415">
    <property type="entry name" value="RCC1"/>
    <property type="match status" value="3"/>
</dbReference>
<keyword evidence="6" id="KW-1185">Reference proteome</keyword>
<feature type="compositionally biased region" description="Pro residues" evidence="3">
    <location>
        <begin position="515"/>
        <end position="524"/>
    </location>
</feature>
<name>A0A812U5C4_9DINO</name>
<keyword evidence="4" id="KW-1133">Transmembrane helix</keyword>
<feature type="transmembrane region" description="Helical" evidence="4">
    <location>
        <begin position="423"/>
        <end position="441"/>
    </location>
</feature>
<feature type="region of interest" description="Disordered" evidence="3">
    <location>
        <begin position="467"/>
        <end position="539"/>
    </location>
</feature>
<dbReference type="Pfam" id="PF13540">
    <property type="entry name" value="RCC1_2"/>
    <property type="match status" value="1"/>
</dbReference>
<comment type="caution">
    <text evidence="5">The sequence shown here is derived from an EMBL/GenBank/DDBJ whole genome shotgun (WGS) entry which is preliminary data.</text>
</comment>
<evidence type="ECO:0000256" key="4">
    <source>
        <dbReference type="SAM" id="Phobius"/>
    </source>
</evidence>
<dbReference type="SUPFAM" id="SSF50985">
    <property type="entry name" value="RCC1/BLIP-II"/>
    <property type="match status" value="1"/>
</dbReference>
<dbReference type="InterPro" id="IPR009091">
    <property type="entry name" value="RCC1/BLIP-II"/>
</dbReference>
<keyword evidence="1" id="KW-0677">Repeat</keyword>
<dbReference type="PANTHER" id="PTHR22870:SF408">
    <property type="entry name" value="OS09G0560450 PROTEIN"/>
    <property type="match status" value="1"/>
</dbReference>
<proteinExistence type="predicted"/>
<dbReference type="AlphaFoldDB" id="A0A812U5C4"/>
<evidence type="ECO:0000313" key="6">
    <source>
        <dbReference type="Proteomes" id="UP000601435"/>
    </source>
</evidence>
<feature type="non-terminal residue" evidence="5">
    <location>
        <position position="1"/>
    </location>
</feature>
<organism evidence="5 6">
    <name type="scientific">Symbiodinium necroappetens</name>
    <dbReference type="NCBI Taxonomy" id="1628268"/>
    <lineage>
        <taxon>Eukaryota</taxon>
        <taxon>Sar</taxon>
        <taxon>Alveolata</taxon>
        <taxon>Dinophyceae</taxon>
        <taxon>Suessiales</taxon>
        <taxon>Symbiodiniaceae</taxon>
        <taxon>Symbiodinium</taxon>
    </lineage>
</organism>
<keyword evidence="4" id="KW-0812">Transmembrane</keyword>
<accession>A0A812U5C4</accession>